<evidence type="ECO:0000256" key="6">
    <source>
        <dbReference type="ARBA" id="ARBA00022679"/>
    </source>
</evidence>
<dbReference type="Pfam" id="PF02518">
    <property type="entry name" value="HATPase_c"/>
    <property type="match status" value="1"/>
</dbReference>
<keyword evidence="10" id="KW-1133">Transmembrane helix</keyword>
<dbReference type="AlphaFoldDB" id="A0A512ANY9"/>
<dbReference type="SUPFAM" id="SSF47384">
    <property type="entry name" value="Homodimeric domain of signal transducing histidine kinase"/>
    <property type="match status" value="1"/>
</dbReference>
<dbReference type="InterPro" id="IPR003661">
    <property type="entry name" value="HisK_dim/P_dom"/>
</dbReference>
<dbReference type="InterPro" id="IPR036097">
    <property type="entry name" value="HisK_dim/P_sf"/>
</dbReference>
<dbReference type="InterPro" id="IPR036890">
    <property type="entry name" value="HATPase_C_sf"/>
</dbReference>
<dbReference type="PANTHER" id="PTHR44936:SF10">
    <property type="entry name" value="SENSOR PROTEIN RSTB"/>
    <property type="match status" value="1"/>
</dbReference>
<accession>A0A512ANY9</accession>
<dbReference type="GO" id="GO:0005886">
    <property type="term" value="C:plasma membrane"/>
    <property type="evidence" value="ECO:0007669"/>
    <property type="project" value="UniProtKB-SubCell"/>
</dbReference>
<dbReference type="GO" id="GO:0005524">
    <property type="term" value="F:ATP binding"/>
    <property type="evidence" value="ECO:0007669"/>
    <property type="project" value="UniProtKB-KW"/>
</dbReference>
<dbReference type="SMART" id="SM00387">
    <property type="entry name" value="HATPase_c"/>
    <property type="match status" value="1"/>
</dbReference>
<proteinExistence type="predicted"/>
<dbReference type="Gene3D" id="1.10.287.130">
    <property type="match status" value="1"/>
</dbReference>
<reference evidence="13 14" key="1">
    <citation type="submission" date="2019-07" db="EMBL/GenBank/DDBJ databases">
        <title>Whole genome shotgun sequence of Novosphingobium sediminis NBRC 106119.</title>
        <authorList>
            <person name="Hosoyama A."/>
            <person name="Uohara A."/>
            <person name="Ohji S."/>
            <person name="Ichikawa N."/>
        </authorList>
    </citation>
    <scope>NUCLEOTIDE SEQUENCE [LARGE SCALE GENOMIC DNA]</scope>
    <source>
        <strain evidence="13 14">NBRC 106119</strain>
    </source>
</reference>
<comment type="caution">
    <text evidence="13">The sequence shown here is derived from an EMBL/GenBank/DDBJ whole genome shotgun (WGS) entry which is preliminary data.</text>
</comment>
<evidence type="ECO:0000259" key="11">
    <source>
        <dbReference type="PROSITE" id="PS50109"/>
    </source>
</evidence>
<evidence type="ECO:0000256" key="8">
    <source>
        <dbReference type="ARBA" id="ARBA00022777"/>
    </source>
</evidence>
<dbReference type="SMART" id="SM00388">
    <property type="entry name" value="HisKA"/>
    <property type="match status" value="1"/>
</dbReference>
<dbReference type="InterPro" id="IPR005467">
    <property type="entry name" value="His_kinase_dom"/>
</dbReference>
<evidence type="ECO:0000256" key="1">
    <source>
        <dbReference type="ARBA" id="ARBA00000085"/>
    </source>
</evidence>
<dbReference type="PROSITE" id="PS50885">
    <property type="entry name" value="HAMP"/>
    <property type="match status" value="1"/>
</dbReference>
<keyword evidence="9" id="KW-0067">ATP-binding</keyword>
<evidence type="ECO:0000256" key="4">
    <source>
        <dbReference type="ARBA" id="ARBA00022475"/>
    </source>
</evidence>
<gene>
    <name evidence="13" type="ORF">NSE01_31390</name>
</gene>
<evidence type="ECO:0000313" key="14">
    <source>
        <dbReference type="Proteomes" id="UP000321464"/>
    </source>
</evidence>
<keyword evidence="10" id="KW-0812">Transmembrane</keyword>
<dbReference type="EMBL" id="BJYR01000021">
    <property type="protein sequence ID" value="GEO01307.1"/>
    <property type="molecule type" value="Genomic_DNA"/>
</dbReference>
<name>A0A512ANY9_9SPHN</name>
<comment type="catalytic activity">
    <reaction evidence="1">
        <text>ATP + protein L-histidine = ADP + protein N-phospho-L-histidine.</text>
        <dbReference type="EC" id="2.7.13.3"/>
    </reaction>
</comment>
<evidence type="ECO:0000256" key="9">
    <source>
        <dbReference type="ARBA" id="ARBA00022840"/>
    </source>
</evidence>
<dbReference type="SUPFAM" id="SSF55874">
    <property type="entry name" value="ATPase domain of HSP90 chaperone/DNA topoisomerase II/histidine kinase"/>
    <property type="match status" value="1"/>
</dbReference>
<dbReference type="InterPro" id="IPR004358">
    <property type="entry name" value="Sig_transdc_His_kin-like_C"/>
</dbReference>
<dbReference type="PRINTS" id="PR00344">
    <property type="entry name" value="BCTRLSENSOR"/>
</dbReference>
<keyword evidence="7" id="KW-0547">Nucleotide-binding</keyword>
<dbReference type="Gene3D" id="6.10.340.10">
    <property type="match status" value="1"/>
</dbReference>
<keyword evidence="6" id="KW-0808">Transferase</keyword>
<evidence type="ECO:0000256" key="3">
    <source>
        <dbReference type="ARBA" id="ARBA00012438"/>
    </source>
</evidence>
<dbReference type="GO" id="GO:0000155">
    <property type="term" value="F:phosphorelay sensor kinase activity"/>
    <property type="evidence" value="ECO:0007669"/>
    <property type="project" value="InterPro"/>
</dbReference>
<protein>
    <recommendedName>
        <fullName evidence="3">histidine kinase</fullName>
        <ecNumber evidence="3">2.7.13.3</ecNumber>
    </recommendedName>
</protein>
<dbReference type="InterPro" id="IPR003594">
    <property type="entry name" value="HATPase_dom"/>
</dbReference>
<dbReference type="InterPro" id="IPR003660">
    <property type="entry name" value="HAMP_dom"/>
</dbReference>
<dbReference type="RefSeq" id="WP_246135245.1">
    <property type="nucleotide sequence ID" value="NZ_BJYR01000021.1"/>
</dbReference>
<dbReference type="InterPro" id="IPR050980">
    <property type="entry name" value="2C_sensor_his_kinase"/>
</dbReference>
<dbReference type="CDD" id="cd00082">
    <property type="entry name" value="HisKA"/>
    <property type="match status" value="1"/>
</dbReference>
<dbReference type="SMART" id="SM00304">
    <property type="entry name" value="HAMP"/>
    <property type="match status" value="1"/>
</dbReference>
<feature type="domain" description="Histidine kinase" evidence="11">
    <location>
        <begin position="320"/>
        <end position="532"/>
    </location>
</feature>
<sequence>MLQVKRLIARFWPVLRLRSIMFSLLLLVAALPGVAAIGLRVYENALVRRTEAELIAQGSALAASTAFGFTRSAVPTAQGPSPDPQDYDDRTISTHIDLRTTPVLGERPDPAPTALKPDPAAAEMALAWSPVIDQTKETTLAAIMLLDRQGIVLTGRDAGKSLATLPEVRAALAGKPLTTLRHNGAYRQSYALEWISRATDIRLHHARPIIVDGRVVGVILLSRSPRALFRGMYEDRGKIAAGTAAIFLFLVGVTAALGRTIVRPLEALSRTTRSLAEGRPAAPPQPTLRVQEIDSLIRDFATMAAAIEVRSHYLRDFATALAHEFKTPLTGLSGGIELLQDHGAAMSEAERAGFLANMAADTQRLNRLISRLLDLARADMQRPHEDASCDLADVLARIADGFASTGFTIELTAAGTPAHLGQIRLRIDGSALETVLTVLIDNARAAGADTVTLETALAGQDLHLMVRDNGSGIAPNDRDRIFEPFFTSKRAQGGTGLGLPIARALIEGNGGSLTLEPANGGASFLLILPRRD</sequence>
<evidence type="ECO:0000256" key="7">
    <source>
        <dbReference type="ARBA" id="ARBA00022741"/>
    </source>
</evidence>
<dbReference type="PROSITE" id="PS50109">
    <property type="entry name" value="HIS_KIN"/>
    <property type="match status" value="1"/>
</dbReference>
<evidence type="ECO:0000259" key="12">
    <source>
        <dbReference type="PROSITE" id="PS50885"/>
    </source>
</evidence>
<feature type="domain" description="HAMP" evidence="12">
    <location>
        <begin position="259"/>
        <end position="312"/>
    </location>
</feature>
<evidence type="ECO:0000256" key="2">
    <source>
        <dbReference type="ARBA" id="ARBA00004651"/>
    </source>
</evidence>
<dbReference type="Gene3D" id="3.30.565.10">
    <property type="entry name" value="Histidine kinase-like ATPase, C-terminal domain"/>
    <property type="match status" value="1"/>
</dbReference>
<comment type="subcellular location">
    <subcellularLocation>
        <location evidence="2">Cell membrane</location>
        <topology evidence="2">Multi-pass membrane protein</topology>
    </subcellularLocation>
</comment>
<dbReference type="EC" id="2.7.13.3" evidence="3"/>
<keyword evidence="14" id="KW-1185">Reference proteome</keyword>
<dbReference type="CDD" id="cd00075">
    <property type="entry name" value="HATPase"/>
    <property type="match status" value="1"/>
</dbReference>
<evidence type="ECO:0000313" key="13">
    <source>
        <dbReference type="EMBL" id="GEO01307.1"/>
    </source>
</evidence>
<dbReference type="Pfam" id="PF00512">
    <property type="entry name" value="HisKA"/>
    <property type="match status" value="1"/>
</dbReference>
<keyword evidence="10" id="KW-0472">Membrane</keyword>
<dbReference type="Proteomes" id="UP000321464">
    <property type="component" value="Unassembled WGS sequence"/>
</dbReference>
<dbReference type="Pfam" id="PF00672">
    <property type="entry name" value="HAMP"/>
    <property type="match status" value="1"/>
</dbReference>
<dbReference type="PANTHER" id="PTHR44936">
    <property type="entry name" value="SENSOR PROTEIN CREC"/>
    <property type="match status" value="1"/>
</dbReference>
<keyword evidence="5" id="KW-0597">Phosphoprotein</keyword>
<evidence type="ECO:0000256" key="5">
    <source>
        <dbReference type="ARBA" id="ARBA00022553"/>
    </source>
</evidence>
<feature type="transmembrane region" description="Helical" evidence="10">
    <location>
        <begin position="239"/>
        <end position="262"/>
    </location>
</feature>
<keyword evidence="8 13" id="KW-0418">Kinase</keyword>
<evidence type="ECO:0000256" key="10">
    <source>
        <dbReference type="SAM" id="Phobius"/>
    </source>
</evidence>
<keyword evidence="4" id="KW-1003">Cell membrane</keyword>
<organism evidence="13 14">
    <name type="scientific">Novosphingobium sediminis</name>
    <dbReference type="NCBI Taxonomy" id="707214"/>
    <lineage>
        <taxon>Bacteria</taxon>
        <taxon>Pseudomonadati</taxon>
        <taxon>Pseudomonadota</taxon>
        <taxon>Alphaproteobacteria</taxon>
        <taxon>Sphingomonadales</taxon>
        <taxon>Sphingomonadaceae</taxon>
        <taxon>Novosphingobium</taxon>
    </lineage>
</organism>